<feature type="region of interest" description="Disordered" evidence="1">
    <location>
        <begin position="504"/>
        <end position="524"/>
    </location>
</feature>
<reference evidence="2" key="1">
    <citation type="submission" date="2016-10" db="EMBL/GenBank/DDBJ databases">
        <authorList>
            <person name="Varghese N."/>
            <person name="Submissions S."/>
        </authorList>
    </citation>
    <scope>NUCLEOTIDE SEQUENCE [LARGE SCALE GENOMIC DNA]</scope>
    <source>
        <strain evidence="2">YR281</strain>
    </source>
</reference>
<name>A0A7Z7BGZ0_9BURK</name>
<comment type="caution">
    <text evidence="2">The sequence shown here is derived from an EMBL/GenBank/DDBJ whole genome shotgun (WGS) entry which is preliminary data.</text>
</comment>
<dbReference type="Proteomes" id="UP000198900">
    <property type="component" value="Unassembled WGS sequence"/>
</dbReference>
<dbReference type="RefSeq" id="WP_091789243.1">
    <property type="nucleotide sequence ID" value="NZ_FNDI01000038.1"/>
</dbReference>
<evidence type="ECO:0000256" key="1">
    <source>
        <dbReference type="SAM" id="MobiDB-lite"/>
    </source>
</evidence>
<keyword evidence="3" id="KW-1185">Reference proteome</keyword>
<evidence type="ECO:0000313" key="3">
    <source>
        <dbReference type="Proteomes" id="UP000198900"/>
    </source>
</evidence>
<evidence type="ECO:0000313" key="2">
    <source>
        <dbReference type="EMBL" id="SDJ22035.1"/>
    </source>
</evidence>
<sequence>MATIDASRPMQRGTGGQVCCSDAPCDSGLRNRYFRSKRLTADAFSVEQAYLLERRRLLNQAIHGWGVVYGYAVQPEARRGNGGGSGRLEIGLGLALDVCGRELVQVRPETIGVNDVTLLDAKGAVIDRPPEGSYLAAGQTDPNQQEQSCWLLSAHYAERNVGPVTVADPCSCERREWEQICETVRYSLRRIACSACCEPHACELECDCATGPCCEQQAAQEAKRDDCDKDAGVLAAETRAAGSPVRRGGCQCLCEHLSALSMSECGRLREVDEPCGPVGIDLCNGVALACVRLKAGDCDGWQFDTWVDDCGPRRLVKRNDLLFDLIRGCDLTRISAIGWGPWHRCKELIKWTEFSKSFGTETPVDSGRNPTSKYWVEFSRPVRKDTVRTDCFSMTIIASESEAGWGEVRRVPIIEIETIDAPGPQTGLVKRATLVVDSGWVSDAILSRKRIFNQNQTTVEIEVRGDFIIDCNGQAVDANAVGCIPAPTGNGTPGGTFYSSFNVEPSGTQTRVPGHDGTNPVQGV</sequence>
<protein>
    <submittedName>
        <fullName evidence="2">Uncharacterized protein</fullName>
    </submittedName>
</protein>
<gene>
    <name evidence="2" type="ORF">SAMN04487926_1384</name>
</gene>
<proteinExistence type="predicted"/>
<dbReference type="AlphaFoldDB" id="A0A7Z7BGZ0"/>
<organism evidence="2 3">
    <name type="scientific">Paraburkholderia steynii</name>
    <dbReference type="NCBI Taxonomy" id="1245441"/>
    <lineage>
        <taxon>Bacteria</taxon>
        <taxon>Pseudomonadati</taxon>
        <taxon>Pseudomonadota</taxon>
        <taxon>Betaproteobacteria</taxon>
        <taxon>Burkholderiales</taxon>
        <taxon>Burkholderiaceae</taxon>
        <taxon>Paraburkholderia</taxon>
    </lineage>
</organism>
<dbReference type="EMBL" id="FNDI01000038">
    <property type="protein sequence ID" value="SDJ22035.1"/>
    <property type="molecule type" value="Genomic_DNA"/>
</dbReference>
<accession>A0A7Z7BGZ0</accession>